<protein>
    <submittedName>
        <fullName evidence="2">Uncharacterized protein</fullName>
    </submittedName>
</protein>
<organism evidence="2 3">
    <name type="scientific">Chelativorans petroleitrophicus</name>
    <dbReference type="NCBI Taxonomy" id="2975484"/>
    <lineage>
        <taxon>Bacteria</taxon>
        <taxon>Pseudomonadati</taxon>
        <taxon>Pseudomonadota</taxon>
        <taxon>Alphaproteobacteria</taxon>
        <taxon>Hyphomicrobiales</taxon>
        <taxon>Phyllobacteriaceae</taxon>
        <taxon>Chelativorans</taxon>
    </lineage>
</organism>
<evidence type="ECO:0000256" key="1">
    <source>
        <dbReference type="SAM" id="Coils"/>
    </source>
</evidence>
<sequence length="253" mass="27992">MSRFTEQDAARLAILAVRPRNGQTEEEAQQNAPLLGKEAALLEALRAAERAHDEAMREARSDAERLEDLKSSRERHHVFFKYIDAALAEWRNMDGETRLGLAWHAHSTGSNGGDYDETSSYLDAILARFDASLGEMHRAAHSASSDIEFSPGRKKGISQSVGANNVPLAPLEAFVGVLRDFWRSTAGEKFTVEFGEVVDSRGIRVTEPKSAAARLVFVATEKLTNARGKRLYEMGTVENAMRRARANSPDFLT</sequence>
<evidence type="ECO:0000313" key="3">
    <source>
        <dbReference type="Proteomes" id="UP001149009"/>
    </source>
</evidence>
<comment type="caution">
    <text evidence="2">The sequence shown here is derived from an EMBL/GenBank/DDBJ whole genome shotgun (WGS) entry which is preliminary data.</text>
</comment>
<dbReference type="AlphaFoldDB" id="A0A9X2X717"/>
<feature type="coiled-coil region" evidence="1">
    <location>
        <begin position="38"/>
        <end position="69"/>
    </location>
</feature>
<dbReference type="RefSeq" id="WP_261513506.1">
    <property type="nucleotide sequence ID" value="NZ_JAODNV010000003.1"/>
</dbReference>
<evidence type="ECO:0000313" key="2">
    <source>
        <dbReference type="EMBL" id="MCT8988860.1"/>
    </source>
</evidence>
<gene>
    <name evidence="2" type="ORF">NYR54_00925</name>
</gene>
<reference evidence="2" key="1">
    <citation type="submission" date="2022-08" db="EMBL/GenBank/DDBJ databases">
        <title>Chelativorans sichuanense sp. nov., a paraffin oil-degrading bacterium isolated from a mixture of oil-based drill cuttings and paddy soil.</title>
        <authorList>
            <person name="Yu J."/>
            <person name="Liu H."/>
            <person name="Chen Q."/>
        </authorList>
    </citation>
    <scope>NUCLEOTIDE SEQUENCE</scope>
    <source>
        <strain evidence="2">SCAU 2101</strain>
    </source>
</reference>
<name>A0A9X2X717_9HYPH</name>
<proteinExistence type="predicted"/>
<dbReference type="Proteomes" id="UP001149009">
    <property type="component" value="Unassembled WGS sequence"/>
</dbReference>
<keyword evidence="3" id="KW-1185">Reference proteome</keyword>
<dbReference type="EMBL" id="JAODNV010000003">
    <property type="protein sequence ID" value="MCT8988860.1"/>
    <property type="molecule type" value="Genomic_DNA"/>
</dbReference>
<accession>A0A9X2X717</accession>
<keyword evidence="1" id="KW-0175">Coiled coil</keyword>